<evidence type="ECO:0000256" key="5">
    <source>
        <dbReference type="ARBA" id="ARBA00023004"/>
    </source>
</evidence>
<evidence type="ECO:0000256" key="2">
    <source>
        <dbReference type="ARBA" id="ARBA00022617"/>
    </source>
</evidence>
<dbReference type="Proteomes" id="UP000614047">
    <property type="component" value="Unassembled WGS sequence"/>
</dbReference>
<evidence type="ECO:0000256" key="1">
    <source>
        <dbReference type="ARBA" id="ARBA00010617"/>
    </source>
</evidence>
<dbReference type="FunFam" id="1.10.630.10:FF:000018">
    <property type="entry name" value="Cytochrome P450 monooxygenase"/>
    <property type="match status" value="1"/>
</dbReference>
<comment type="similarity">
    <text evidence="1 7">Belongs to the cytochrome P450 family.</text>
</comment>
<evidence type="ECO:0000256" key="3">
    <source>
        <dbReference type="ARBA" id="ARBA00022723"/>
    </source>
</evidence>
<reference evidence="8" key="1">
    <citation type="submission" date="2020-11" db="EMBL/GenBank/DDBJ databases">
        <title>Sequencing the genomes of 1000 actinobacteria strains.</title>
        <authorList>
            <person name="Klenk H.-P."/>
        </authorList>
    </citation>
    <scope>NUCLEOTIDE SEQUENCE</scope>
    <source>
        <strain evidence="8">DSM 43175</strain>
    </source>
</reference>
<dbReference type="GO" id="GO:0004497">
    <property type="term" value="F:monooxygenase activity"/>
    <property type="evidence" value="ECO:0007669"/>
    <property type="project" value="UniProtKB-KW"/>
</dbReference>
<evidence type="ECO:0000313" key="8">
    <source>
        <dbReference type="EMBL" id="MBG6090784.1"/>
    </source>
</evidence>
<dbReference type="GO" id="GO:0020037">
    <property type="term" value="F:heme binding"/>
    <property type="evidence" value="ECO:0007669"/>
    <property type="project" value="InterPro"/>
</dbReference>
<organism evidence="8 9">
    <name type="scientific">Actinomadura viridis</name>
    <dbReference type="NCBI Taxonomy" id="58110"/>
    <lineage>
        <taxon>Bacteria</taxon>
        <taxon>Bacillati</taxon>
        <taxon>Actinomycetota</taxon>
        <taxon>Actinomycetes</taxon>
        <taxon>Streptosporangiales</taxon>
        <taxon>Thermomonosporaceae</taxon>
        <taxon>Actinomadura</taxon>
    </lineage>
</organism>
<dbReference type="PANTHER" id="PTHR46696:SF1">
    <property type="entry name" value="CYTOCHROME P450 YJIB-RELATED"/>
    <property type="match status" value="1"/>
</dbReference>
<proteinExistence type="inferred from homology"/>
<dbReference type="PRINTS" id="PR00385">
    <property type="entry name" value="P450"/>
</dbReference>
<dbReference type="PANTHER" id="PTHR46696">
    <property type="entry name" value="P450, PUTATIVE (EUROFUNG)-RELATED"/>
    <property type="match status" value="1"/>
</dbReference>
<dbReference type="AlphaFoldDB" id="A0A931GSG2"/>
<dbReference type="EC" id="1.14.13.-" evidence="8"/>
<dbReference type="PRINTS" id="PR00359">
    <property type="entry name" value="BP450"/>
</dbReference>
<dbReference type="Gene3D" id="1.10.630.10">
    <property type="entry name" value="Cytochrome P450"/>
    <property type="match status" value="1"/>
</dbReference>
<dbReference type="InterPro" id="IPR017972">
    <property type="entry name" value="Cyt_P450_CS"/>
</dbReference>
<keyword evidence="6 7" id="KW-0503">Monooxygenase</keyword>
<protein>
    <submittedName>
        <fullName evidence="8">Nocardicin N-oxygenase</fullName>
        <ecNumber evidence="8">1.14.13.-</ecNumber>
    </submittedName>
</protein>
<dbReference type="InterPro" id="IPR002397">
    <property type="entry name" value="Cyt_P450_B"/>
</dbReference>
<dbReference type="GO" id="GO:0005506">
    <property type="term" value="F:iron ion binding"/>
    <property type="evidence" value="ECO:0007669"/>
    <property type="project" value="InterPro"/>
</dbReference>
<evidence type="ECO:0000256" key="7">
    <source>
        <dbReference type="RuleBase" id="RU000461"/>
    </source>
</evidence>
<dbReference type="PROSITE" id="PS00086">
    <property type="entry name" value="CYTOCHROME_P450"/>
    <property type="match status" value="1"/>
</dbReference>
<keyword evidence="3 7" id="KW-0479">Metal-binding</keyword>
<keyword evidence="9" id="KW-1185">Reference proteome</keyword>
<accession>A0A931GSG2</accession>
<comment type="caution">
    <text evidence="8">The sequence shown here is derived from an EMBL/GenBank/DDBJ whole genome shotgun (WGS) entry which is preliminary data.</text>
</comment>
<sequence>MRLSPLILAQDGEHHRNLRSLVSKSFTRPRIEKFRPNVEALVSRHMETLESSGGPADLVNDLAWPVSLHAIAELLGAPEDEVEQFWVWGDMLLSTGPDRDAQNAAAMVEIAKYAGQLMQAGHNRPSSDIISTAVTNAQNLGIDPEEVALFLASLIIAGWETTAAAITATVYKLLTVHGEEGTHLYRRLCEQPELIPSAVEELLRVVPNSWFDSGQPRRAARDVMLAGAHVKKGDVVLVAHDVASRDPEVFDAADEIKLDRAPNPHLAFGFGAHFCLGAHLARLEINVVLEFLTGRFPDLRLAVPSDQVRWNTGTPIRRIEELPVAWGPSPGSLPHS</sequence>
<dbReference type="Pfam" id="PF00067">
    <property type="entry name" value="p450"/>
    <property type="match status" value="1"/>
</dbReference>
<dbReference type="EMBL" id="JADOUA010000001">
    <property type="protein sequence ID" value="MBG6090784.1"/>
    <property type="molecule type" value="Genomic_DNA"/>
</dbReference>
<evidence type="ECO:0000256" key="6">
    <source>
        <dbReference type="ARBA" id="ARBA00023033"/>
    </source>
</evidence>
<name>A0A931GSG2_9ACTN</name>
<dbReference type="RefSeq" id="WP_197013204.1">
    <property type="nucleotide sequence ID" value="NZ_BAABES010000011.1"/>
</dbReference>
<dbReference type="InterPro" id="IPR001128">
    <property type="entry name" value="Cyt_P450"/>
</dbReference>
<evidence type="ECO:0000256" key="4">
    <source>
        <dbReference type="ARBA" id="ARBA00023002"/>
    </source>
</evidence>
<keyword evidence="5 7" id="KW-0408">Iron</keyword>
<keyword evidence="4 7" id="KW-0560">Oxidoreductase</keyword>
<gene>
    <name evidence="8" type="ORF">IW256_004897</name>
</gene>
<dbReference type="InterPro" id="IPR036396">
    <property type="entry name" value="Cyt_P450_sf"/>
</dbReference>
<dbReference type="SUPFAM" id="SSF48264">
    <property type="entry name" value="Cytochrome P450"/>
    <property type="match status" value="1"/>
</dbReference>
<evidence type="ECO:0000313" key="9">
    <source>
        <dbReference type="Proteomes" id="UP000614047"/>
    </source>
</evidence>
<dbReference type="GO" id="GO:0016705">
    <property type="term" value="F:oxidoreductase activity, acting on paired donors, with incorporation or reduction of molecular oxygen"/>
    <property type="evidence" value="ECO:0007669"/>
    <property type="project" value="InterPro"/>
</dbReference>
<keyword evidence="2 7" id="KW-0349">Heme</keyword>